<gene>
    <name evidence="2" type="ORF">G5I_06448</name>
</gene>
<dbReference type="eggNOG" id="ENOG502QT08">
    <property type="taxonomic scope" value="Eukaryota"/>
</dbReference>
<accession>F4WL25</accession>
<evidence type="ECO:0000256" key="1">
    <source>
        <dbReference type="SAM" id="MobiDB-lite"/>
    </source>
</evidence>
<reference evidence="2" key="1">
    <citation type="submission" date="2011-02" db="EMBL/GenBank/DDBJ databases">
        <title>The genome of the leaf-cutting ant Acromyrmex echinatior suggests key adaptations to social evolution and fungus farming.</title>
        <authorList>
            <person name="Nygaard S."/>
            <person name="Zhang G."/>
        </authorList>
    </citation>
    <scope>NUCLEOTIDE SEQUENCE</scope>
</reference>
<dbReference type="EMBL" id="GL888207">
    <property type="protein sequence ID" value="EGI64988.1"/>
    <property type="molecule type" value="Genomic_DNA"/>
</dbReference>
<evidence type="ECO:0000313" key="2">
    <source>
        <dbReference type="EMBL" id="EGI64988.1"/>
    </source>
</evidence>
<keyword evidence="3" id="KW-1185">Reference proteome</keyword>
<proteinExistence type="predicted"/>
<organism evidence="3">
    <name type="scientific">Acromyrmex echinatior</name>
    <name type="common">Panamanian leafcutter ant</name>
    <name type="synonym">Acromyrmex octospinosus echinatior</name>
    <dbReference type="NCBI Taxonomy" id="103372"/>
    <lineage>
        <taxon>Eukaryota</taxon>
        <taxon>Metazoa</taxon>
        <taxon>Ecdysozoa</taxon>
        <taxon>Arthropoda</taxon>
        <taxon>Hexapoda</taxon>
        <taxon>Insecta</taxon>
        <taxon>Pterygota</taxon>
        <taxon>Neoptera</taxon>
        <taxon>Endopterygota</taxon>
        <taxon>Hymenoptera</taxon>
        <taxon>Apocrita</taxon>
        <taxon>Aculeata</taxon>
        <taxon>Formicoidea</taxon>
        <taxon>Formicidae</taxon>
        <taxon>Myrmicinae</taxon>
        <taxon>Acromyrmex</taxon>
    </lineage>
</organism>
<dbReference type="AlphaFoldDB" id="F4WL25"/>
<dbReference type="Proteomes" id="UP000007755">
    <property type="component" value="Unassembled WGS sequence"/>
</dbReference>
<dbReference type="OrthoDB" id="5969782at2759"/>
<feature type="compositionally biased region" description="Basic and acidic residues" evidence="1">
    <location>
        <begin position="272"/>
        <end position="291"/>
    </location>
</feature>
<dbReference type="STRING" id="103372.F4WL25"/>
<sequence length="490" mass="54459">MGFDDLPPRILAQKPGAFAAGDQTRTRTRRKGAPDESSLAWLPPLAYKFLKSVNNSLSNLFFNCNNSNLEARRWRFTDVFRNYVPFSQITFVEAGSMTLLGLCTVRETLDVSTNGQTKLEVDLLMGMQVVRVKNTLPRNIHDKTAASETGARKTLDPDKWWQDGMRFLGDNMFSRAAAQLNRDDQLCEFCEVFEKATACWNPAMGIIKSTYVRPGRRRDAAGTQMEKNDGRTWLITVFRAASHFQKEASFESREFESSRCAVVESITDGASETDRRRLDRNVADGRKERKKEQRRPRREIQFGALAQNGLLSFENPNYHLDPARLDDALNSNGNGSSLYDELYQELVGGGGRSGEVTGGGGGGGTRVQARRTYATLDLGSMGVDVTQGPLTQDSVTDDAPDNTDNHNLGFSEKEKLCGTTPYNSTLDSYFVTFLKRKGWDGARRHRNVNSNTTGLSTKRLDIFTSGWILGDKLAVLGVQGAKKGPAVESR</sequence>
<feature type="region of interest" description="Disordered" evidence="1">
    <location>
        <begin position="271"/>
        <end position="299"/>
    </location>
</feature>
<evidence type="ECO:0000313" key="3">
    <source>
        <dbReference type="Proteomes" id="UP000007755"/>
    </source>
</evidence>
<name>F4WL25_ACREC</name>
<protein>
    <submittedName>
        <fullName evidence="2">Uncharacterized protein</fullName>
    </submittedName>
</protein>
<dbReference type="InParanoid" id="F4WL25"/>